<organism evidence="1 2">
    <name type="scientific">Azotobacter chroococcum</name>
    <dbReference type="NCBI Taxonomy" id="353"/>
    <lineage>
        <taxon>Bacteria</taxon>
        <taxon>Pseudomonadati</taxon>
        <taxon>Pseudomonadota</taxon>
        <taxon>Gammaproteobacteria</taxon>
        <taxon>Pseudomonadales</taxon>
        <taxon>Pseudomonadaceae</taxon>
        <taxon>Azotobacter</taxon>
    </lineage>
</organism>
<protein>
    <submittedName>
        <fullName evidence="1">Uncharacterized protein</fullName>
    </submittedName>
</protein>
<gene>
    <name evidence="1" type="ORF">HA520_01290</name>
</gene>
<accession>A0AA43Z2X5</accession>
<dbReference type="EMBL" id="JAAPAP010000001">
    <property type="protein sequence ID" value="NHN75929.1"/>
    <property type="molecule type" value="Genomic_DNA"/>
</dbReference>
<name>A0AA43Z2X5_9GAMM</name>
<comment type="caution">
    <text evidence="1">The sequence shown here is derived from an EMBL/GenBank/DDBJ whole genome shotgun (WGS) entry which is preliminary data.</text>
</comment>
<dbReference type="AlphaFoldDB" id="A0AA43Z2X5"/>
<proteinExistence type="predicted"/>
<evidence type="ECO:0000313" key="2">
    <source>
        <dbReference type="Proteomes" id="UP000736384"/>
    </source>
</evidence>
<reference evidence="1" key="1">
    <citation type="submission" date="2020-03" db="EMBL/GenBank/DDBJ databases">
        <title>Genome assembly of Azotobacter chroococcum W5.</title>
        <authorList>
            <person name="Kannepalli A."/>
        </authorList>
    </citation>
    <scope>NUCLEOTIDE SEQUENCE</scope>
    <source>
        <strain evidence="1">W5</strain>
    </source>
</reference>
<sequence>MRNRLLSFWLMIGKERFFVFAQPWPMENRISGKNMFPNVGRQLPATRKGNCLICRQFFGNREARNSMMPLRHRLVTRFDWTALLPLFTFQPLPKRFAYRPRFGTGIPFAIHA</sequence>
<evidence type="ECO:0000313" key="1">
    <source>
        <dbReference type="EMBL" id="NHN75929.1"/>
    </source>
</evidence>
<dbReference type="RefSeq" id="WP_165891290.1">
    <property type="nucleotide sequence ID" value="NZ_JAAPAP010000001.1"/>
</dbReference>
<dbReference type="Proteomes" id="UP000736384">
    <property type="component" value="Unassembled WGS sequence"/>
</dbReference>